<dbReference type="InterPro" id="IPR012677">
    <property type="entry name" value="Nucleotide-bd_a/b_plait_sf"/>
</dbReference>
<dbReference type="SUPFAM" id="SSF54928">
    <property type="entry name" value="RNA-binding domain, RBD"/>
    <property type="match status" value="2"/>
</dbReference>
<keyword evidence="1" id="KW-1015">Disulfide bond</keyword>
<dbReference type="WBParaSite" id="ACRNAN_scaffold7445.g26702.t1">
    <property type="protein sequence ID" value="ACRNAN_scaffold7445.g26702.t1"/>
    <property type="gene ID" value="ACRNAN_scaffold7445.g26702"/>
</dbReference>
<evidence type="ECO:0000256" key="3">
    <source>
        <dbReference type="SAM" id="SignalP"/>
    </source>
</evidence>
<dbReference type="GO" id="GO:0000380">
    <property type="term" value="P:alternative mRNA splicing, via spliceosome"/>
    <property type="evidence" value="ECO:0007669"/>
    <property type="project" value="TreeGrafter"/>
</dbReference>
<evidence type="ECO:0000313" key="6">
    <source>
        <dbReference type="Proteomes" id="UP000887540"/>
    </source>
</evidence>
<dbReference type="Proteomes" id="UP000887540">
    <property type="component" value="Unplaced"/>
</dbReference>
<dbReference type="InterPro" id="IPR035979">
    <property type="entry name" value="RBD_domain_sf"/>
</dbReference>
<dbReference type="InterPro" id="IPR001304">
    <property type="entry name" value="C-type_lectin-like"/>
</dbReference>
<accession>A0A914EDE9</accession>
<dbReference type="Gene3D" id="3.30.70.330">
    <property type="match status" value="2"/>
</dbReference>
<dbReference type="PROSITE" id="PS00615">
    <property type="entry name" value="C_TYPE_LECTIN_1"/>
    <property type="match status" value="1"/>
</dbReference>
<dbReference type="GO" id="GO:0006376">
    <property type="term" value="P:mRNA splice site recognition"/>
    <property type="evidence" value="ECO:0007669"/>
    <property type="project" value="TreeGrafter"/>
</dbReference>
<dbReference type="PROSITE" id="PS50102">
    <property type="entry name" value="RRM"/>
    <property type="match status" value="2"/>
</dbReference>
<feature type="domain" description="C-type lectin" evidence="4">
    <location>
        <begin position="31"/>
        <end position="144"/>
    </location>
</feature>
<protein>
    <submittedName>
        <fullName evidence="7">Uncharacterized protein</fullName>
    </submittedName>
</protein>
<organism evidence="6 7">
    <name type="scientific">Acrobeloides nanus</name>
    <dbReference type="NCBI Taxonomy" id="290746"/>
    <lineage>
        <taxon>Eukaryota</taxon>
        <taxon>Metazoa</taxon>
        <taxon>Ecdysozoa</taxon>
        <taxon>Nematoda</taxon>
        <taxon>Chromadorea</taxon>
        <taxon>Rhabditida</taxon>
        <taxon>Tylenchina</taxon>
        <taxon>Cephalobomorpha</taxon>
        <taxon>Cephaloboidea</taxon>
        <taxon>Cephalobidae</taxon>
        <taxon>Acrobeloides</taxon>
    </lineage>
</organism>
<sequence>MSCYAFILFLTFLNSIQIYAACPLGYAESNDPTKCYRLVAGPVNFFDAESNCARSATNGHLLSISNSFVNSFIAESTKSMMLDSSLQVFIGGYLNGSSWTWSDGSPFVYNRWAKGQPNGNGSCIGLNPRDEYWYSLSCDMLIPFYICEAVSSTPVTLACDPEWTYFNNSCYKVFHNANWTSAQDFCMKNGSNLTSIHSLEENQFLIALTKMGHDIGTTNTWYLNIIFANMDSQTNGHANNSQPNTSKATTSEVVVAMPLLQQTGKVVVGPGAQREAMTIGLGLTKLRSWQKDDLERAKRYAMEQSIKHVLLKQQISHQQHQQKIAMYAQALSLMARIYVGSISFEIREPNIRETFGVFGPIKSINMSYDAVTGHHKGFAFIEYEVPEAAKLSEEAMNGIFMGGRNIKVMPVGRPSNMPQAQPIIEMIMQESKSYHRIYIASIHPDLTENDLKSVFKEFGEIVKIQFAKQQGGRGHRGFGYIEFTTQNAVEEALSMNGFDLGGQFLRVGRSITPPDALTFSAPAGPSSLPTASALAAAAVTAKIQAQAMAQTGGALPYD</sequence>
<dbReference type="CDD" id="cd00037">
    <property type="entry name" value="CLECT"/>
    <property type="match status" value="2"/>
</dbReference>
<dbReference type="Gene3D" id="3.10.100.10">
    <property type="entry name" value="Mannose-Binding Protein A, subunit A"/>
    <property type="match status" value="2"/>
</dbReference>
<dbReference type="InterPro" id="IPR016186">
    <property type="entry name" value="C-type_lectin-like/link_sf"/>
</dbReference>
<dbReference type="GO" id="GO:0003723">
    <property type="term" value="F:RNA binding"/>
    <property type="evidence" value="ECO:0007669"/>
    <property type="project" value="UniProtKB-UniRule"/>
</dbReference>
<feature type="chain" id="PRO_5036974396" evidence="3">
    <location>
        <begin position="22"/>
        <end position="558"/>
    </location>
</feature>
<dbReference type="AlphaFoldDB" id="A0A914EDE9"/>
<dbReference type="PANTHER" id="PTHR47330:SF1">
    <property type="entry name" value="POLY(U)-BINDING-SPLICING FACTOR PUF60"/>
    <property type="match status" value="1"/>
</dbReference>
<name>A0A914EDE9_9BILA</name>
<evidence type="ECO:0000256" key="2">
    <source>
        <dbReference type="PROSITE-ProRule" id="PRU00176"/>
    </source>
</evidence>
<dbReference type="InterPro" id="IPR018378">
    <property type="entry name" value="C-type_lectin_CS"/>
</dbReference>
<feature type="domain" description="C-type lectin" evidence="4">
    <location>
        <begin position="166"/>
        <end position="221"/>
    </location>
</feature>
<dbReference type="SMART" id="SM00034">
    <property type="entry name" value="CLECT"/>
    <property type="match status" value="2"/>
</dbReference>
<dbReference type="InterPro" id="IPR016187">
    <property type="entry name" value="CTDL_fold"/>
</dbReference>
<dbReference type="GO" id="GO:0071011">
    <property type="term" value="C:precatalytic spliceosome"/>
    <property type="evidence" value="ECO:0007669"/>
    <property type="project" value="TreeGrafter"/>
</dbReference>
<dbReference type="PROSITE" id="PS50041">
    <property type="entry name" value="C_TYPE_LECTIN_2"/>
    <property type="match status" value="2"/>
</dbReference>
<keyword evidence="2" id="KW-0694">RNA-binding</keyword>
<dbReference type="Pfam" id="PF00059">
    <property type="entry name" value="Lectin_C"/>
    <property type="match status" value="1"/>
</dbReference>
<dbReference type="Pfam" id="PF00076">
    <property type="entry name" value="RRM_1"/>
    <property type="match status" value="2"/>
</dbReference>
<keyword evidence="3" id="KW-0732">Signal</keyword>
<dbReference type="GO" id="GO:0071013">
    <property type="term" value="C:catalytic step 2 spliceosome"/>
    <property type="evidence" value="ECO:0007669"/>
    <property type="project" value="TreeGrafter"/>
</dbReference>
<evidence type="ECO:0000259" key="5">
    <source>
        <dbReference type="PROSITE" id="PS50102"/>
    </source>
</evidence>
<dbReference type="SUPFAM" id="SSF56436">
    <property type="entry name" value="C-type lectin-like"/>
    <property type="match status" value="2"/>
</dbReference>
<feature type="signal peptide" evidence="3">
    <location>
        <begin position="1"/>
        <end position="21"/>
    </location>
</feature>
<dbReference type="InterPro" id="IPR051974">
    <property type="entry name" value="PUF60_regulator"/>
</dbReference>
<dbReference type="SMART" id="SM00360">
    <property type="entry name" value="RRM"/>
    <property type="match status" value="2"/>
</dbReference>
<evidence type="ECO:0000313" key="7">
    <source>
        <dbReference type="WBParaSite" id="ACRNAN_scaffold7445.g26702.t1"/>
    </source>
</evidence>
<feature type="domain" description="RRM" evidence="5">
    <location>
        <begin position="435"/>
        <end position="512"/>
    </location>
</feature>
<evidence type="ECO:0000259" key="4">
    <source>
        <dbReference type="PROSITE" id="PS50041"/>
    </source>
</evidence>
<dbReference type="GO" id="GO:0000381">
    <property type="term" value="P:regulation of alternative mRNA splicing, via spliceosome"/>
    <property type="evidence" value="ECO:0007669"/>
    <property type="project" value="TreeGrafter"/>
</dbReference>
<keyword evidence="6" id="KW-1185">Reference proteome</keyword>
<dbReference type="InterPro" id="IPR000504">
    <property type="entry name" value="RRM_dom"/>
</dbReference>
<dbReference type="FunFam" id="3.30.70.330:FF:000136">
    <property type="entry name" value="poly(U)-binding-splicing factor PUF60 isoform X1"/>
    <property type="match status" value="1"/>
</dbReference>
<evidence type="ECO:0000256" key="1">
    <source>
        <dbReference type="ARBA" id="ARBA00023157"/>
    </source>
</evidence>
<dbReference type="PANTHER" id="PTHR47330">
    <property type="entry name" value="POLY(U)-BINDING-SPLICING FACTOR PUF60-B-RELATED"/>
    <property type="match status" value="1"/>
</dbReference>
<proteinExistence type="predicted"/>
<feature type="domain" description="RRM" evidence="5">
    <location>
        <begin position="335"/>
        <end position="413"/>
    </location>
</feature>
<reference evidence="7" key="1">
    <citation type="submission" date="2022-11" db="UniProtKB">
        <authorList>
            <consortium name="WormBaseParasite"/>
        </authorList>
    </citation>
    <scope>IDENTIFICATION</scope>
</reference>